<dbReference type="InterPro" id="IPR016024">
    <property type="entry name" value="ARM-type_fold"/>
</dbReference>
<sequence>MERRVADRKANFKKNFEDPRRKREDLQVQIRKSQREQNLAKKRAEALDEAKSAAGGPPDAAAAAAAAAQGGGPFNLEGVDLQQLVQALASGVPEAELQATQCFRRALSIENNPPIQEVIDAGAVPHFVRFLSMTGREQLQFEAAWALTNIASGTQEQTRVVIDCGAVPLFVELVVIDCGAVPLFVELLRCPKEDVREQAVWALGNIAGDSPTCRDLVLNSGFWVWGGSVDSGALQPLLEQLNTPLSKLAMLRNATWTLSNLCRGKPAPAFEKVSPALSTLGALIYSDDSEGFVLA</sequence>
<proteinExistence type="inferred from homology"/>
<feature type="repeat" description="ARM" evidence="4">
    <location>
        <begin position="232"/>
        <end position="261"/>
    </location>
</feature>
<reference evidence="8" key="2">
    <citation type="submission" date="2013-10" db="EMBL/GenBank/DDBJ databases">
        <authorList>
            <person name="Aslett M."/>
        </authorList>
    </citation>
    <scope>NUCLEOTIDE SEQUENCE [LARGE SCALE GENOMIC DNA]</scope>
    <source>
        <strain evidence="8">Houghton</strain>
    </source>
</reference>
<dbReference type="EMBL" id="HG710305">
    <property type="protein sequence ID" value="CDJ46155.1"/>
    <property type="molecule type" value="Genomic_DNA"/>
</dbReference>
<feature type="region of interest" description="Disordered" evidence="6">
    <location>
        <begin position="1"/>
        <end position="58"/>
    </location>
</feature>
<dbReference type="OrthoDB" id="29145at2759"/>
<protein>
    <submittedName>
        <fullName evidence="8">Importin alpha, putative</fullName>
    </submittedName>
</protein>
<dbReference type="GO" id="GO:0006606">
    <property type="term" value="P:protein import into nucleus"/>
    <property type="evidence" value="ECO:0007669"/>
    <property type="project" value="InterPro"/>
</dbReference>
<feature type="compositionally biased region" description="Basic and acidic residues" evidence="6">
    <location>
        <begin position="1"/>
        <end position="26"/>
    </location>
</feature>
<evidence type="ECO:0000313" key="8">
    <source>
        <dbReference type="EMBL" id="CDJ46155.1"/>
    </source>
</evidence>
<dbReference type="PROSITE" id="PS51214">
    <property type="entry name" value="IBB"/>
    <property type="match status" value="1"/>
</dbReference>
<gene>
    <name evidence="8" type="ORF">EBH_0064480</name>
</gene>
<dbReference type="InterPro" id="IPR036975">
    <property type="entry name" value="Importin-a_IBB_sf"/>
</dbReference>
<evidence type="ECO:0000256" key="1">
    <source>
        <dbReference type="ARBA" id="ARBA00010394"/>
    </source>
</evidence>
<dbReference type="PROSITE" id="PS50176">
    <property type="entry name" value="ARM_REPEAT"/>
    <property type="match status" value="3"/>
</dbReference>
<evidence type="ECO:0000259" key="7">
    <source>
        <dbReference type="PROSITE" id="PS51214"/>
    </source>
</evidence>
<dbReference type="Pfam" id="PF01749">
    <property type="entry name" value="IBB"/>
    <property type="match status" value="1"/>
</dbReference>
<evidence type="ECO:0000313" key="9">
    <source>
        <dbReference type="Proteomes" id="UP000030750"/>
    </source>
</evidence>
<dbReference type="InterPro" id="IPR000225">
    <property type="entry name" value="Armadillo"/>
</dbReference>
<accession>U6LEE1</accession>
<dbReference type="SMART" id="SM00185">
    <property type="entry name" value="ARM"/>
    <property type="match status" value="3"/>
</dbReference>
<evidence type="ECO:0000256" key="5">
    <source>
        <dbReference type="PROSITE-ProRule" id="PRU00561"/>
    </source>
</evidence>
<keyword evidence="3" id="KW-0653">Protein transport</keyword>
<dbReference type="InterPro" id="IPR011989">
    <property type="entry name" value="ARM-like"/>
</dbReference>
<evidence type="ECO:0000256" key="2">
    <source>
        <dbReference type="ARBA" id="ARBA00022448"/>
    </source>
</evidence>
<dbReference type="InterPro" id="IPR002652">
    <property type="entry name" value="Importin-a_IBB"/>
</dbReference>
<dbReference type="Proteomes" id="UP000030750">
    <property type="component" value="Unassembled WGS sequence"/>
</dbReference>
<dbReference type="Gene3D" id="1.25.10.10">
    <property type="entry name" value="Leucine-rich Repeat Variant"/>
    <property type="match status" value="2"/>
</dbReference>
<feature type="compositionally biased region" description="Basic and acidic residues" evidence="6">
    <location>
        <begin position="33"/>
        <end position="51"/>
    </location>
</feature>
<dbReference type="AlphaFoldDB" id="U6LEE1"/>
<comment type="similarity">
    <text evidence="1">Belongs to the importin alpha family.</text>
</comment>
<keyword evidence="9" id="KW-1185">Reference proteome</keyword>
<dbReference type="Pfam" id="PF00514">
    <property type="entry name" value="Arm"/>
    <property type="match status" value="3"/>
</dbReference>
<evidence type="ECO:0000256" key="6">
    <source>
        <dbReference type="SAM" id="MobiDB-lite"/>
    </source>
</evidence>
<dbReference type="VEuPathDB" id="ToxoDB:EBH_0064480"/>
<feature type="repeat" description="ARM" evidence="4">
    <location>
        <begin position="122"/>
        <end position="165"/>
    </location>
</feature>
<feature type="domain" description="IBB" evidence="7">
    <location>
        <begin position="1"/>
        <end position="52"/>
    </location>
</feature>
<evidence type="ECO:0000256" key="3">
    <source>
        <dbReference type="ARBA" id="ARBA00022927"/>
    </source>
</evidence>
<dbReference type="SUPFAM" id="SSF48371">
    <property type="entry name" value="ARM repeat"/>
    <property type="match status" value="1"/>
</dbReference>
<dbReference type="GO" id="GO:0061608">
    <property type="term" value="F:nuclear import signal receptor activity"/>
    <property type="evidence" value="ECO:0007669"/>
    <property type="project" value="InterPro"/>
</dbReference>
<feature type="repeat" description="ARM" evidence="4">
    <location>
        <begin position="179"/>
        <end position="221"/>
    </location>
</feature>
<keyword evidence="2 5" id="KW-0813">Transport</keyword>
<evidence type="ECO:0000256" key="4">
    <source>
        <dbReference type="PROSITE-ProRule" id="PRU00259"/>
    </source>
</evidence>
<dbReference type="Gene3D" id="1.20.5.690">
    <property type="entry name" value="Importin-alpha, importin-beta-binding domain"/>
    <property type="match status" value="1"/>
</dbReference>
<name>U6LEE1_9EIME</name>
<reference evidence="8" key="1">
    <citation type="submission" date="2013-10" db="EMBL/GenBank/DDBJ databases">
        <title>Genomic analysis of the causative agents of coccidiosis in chickens.</title>
        <authorList>
            <person name="Reid A.J."/>
            <person name="Blake D."/>
            <person name="Billington K."/>
            <person name="Browne H."/>
            <person name="Dunn M."/>
            <person name="Hung S."/>
            <person name="Kawahara F."/>
            <person name="Miranda-Saavedra D."/>
            <person name="Mourier T."/>
            <person name="Nagra H."/>
            <person name="Otto T.D."/>
            <person name="Rawlings N."/>
            <person name="Sanchez A."/>
            <person name="Sanders M."/>
            <person name="Subramaniam C."/>
            <person name="Tay Y."/>
            <person name="Dear P."/>
            <person name="Doerig C."/>
            <person name="Gruber A."/>
            <person name="Parkinson J."/>
            <person name="Shirley M."/>
            <person name="Wan K.L."/>
            <person name="Berriman M."/>
            <person name="Tomley F."/>
            <person name="Pain A."/>
        </authorList>
    </citation>
    <scope>NUCLEOTIDE SEQUENCE [LARGE SCALE GENOMIC DNA]</scope>
    <source>
        <strain evidence="8">Houghton</strain>
    </source>
</reference>
<dbReference type="PANTHER" id="PTHR23316">
    <property type="entry name" value="IMPORTIN ALPHA"/>
    <property type="match status" value="1"/>
</dbReference>
<organism evidence="8 9">
    <name type="scientific">Eimeria brunetti</name>
    <dbReference type="NCBI Taxonomy" id="51314"/>
    <lineage>
        <taxon>Eukaryota</taxon>
        <taxon>Sar</taxon>
        <taxon>Alveolata</taxon>
        <taxon>Apicomplexa</taxon>
        <taxon>Conoidasida</taxon>
        <taxon>Coccidia</taxon>
        <taxon>Eucoccidiorida</taxon>
        <taxon>Eimeriorina</taxon>
        <taxon>Eimeriidae</taxon>
        <taxon>Eimeria</taxon>
    </lineage>
</organism>